<sequence length="91" mass="10110">MRSRCLTHSSSRSCPDQQPPLTAPLLYALATFYKYSPVRTPPTGTALTWWGDLRVSETWRARLEGAPAPALPRFQGERASHASKVASERPD</sequence>
<dbReference type="AlphaFoldDB" id="A0AAE1KQV2"/>
<evidence type="ECO:0000256" key="1">
    <source>
        <dbReference type="SAM" id="MobiDB-lite"/>
    </source>
</evidence>
<reference evidence="2" key="1">
    <citation type="submission" date="2023-10" db="EMBL/GenBank/DDBJ databases">
        <title>Genome assemblies of two species of porcelain crab, Petrolisthes cinctipes and Petrolisthes manimaculis (Anomura: Porcellanidae).</title>
        <authorList>
            <person name="Angst P."/>
        </authorList>
    </citation>
    <scope>NUCLEOTIDE SEQUENCE</scope>
    <source>
        <strain evidence="2">PB745_01</strain>
        <tissue evidence="2">Gill</tissue>
    </source>
</reference>
<accession>A0AAE1KQV2</accession>
<name>A0AAE1KQV2_PETCI</name>
<evidence type="ECO:0000313" key="2">
    <source>
        <dbReference type="EMBL" id="KAK3880463.1"/>
    </source>
</evidence>
<dbReference type="Proteomes" id="UP001286313">
    <property type="component" value="Unassembled WGS sequence"/>
</dbReference>
<proteinExistence type="predicted"/>
<gene>
    <name evidence="2" type="ORF">Pcinc_015065</name>
</gene>
<feature type="region of interest" description="Disordered" evidence="1">
    <location>
        <begin position="67"/>
        <end position="91"/>
    </location>
</feature>
<comment type="caution">
    <text evidence="2">The sequence shown here is derived from an EMBL/GenBank/DDBJ whole genome shotgun (WGS) entry which is preliminary data.</text>
</comment>
<feature type="compositionally biased region" description="Polar residues" evidence="1">
    <location>
        <begin position="1"/>
        <end position="16"/>
    </location>
</feature>
<dbReference type="EMBL" id="JAWQEG010001323">
    <property type="protein sequence ID" value="KAK3880463.1"/>
    <property type="molecule type" value="Genomic_DNA"/>
</dbReference>
<feature type="region of interest" description="Disordered" evidence="1">
    <location>
        <begin position="1"/>
        <end position="20"/>
    </location>
</feature>
<evidence type="ECO:0000313" key="3">
    <source>
        <dbReference type="Proteomes" id="UP001286313"/>
    </source>
</evidence>
<keyword evidence="3" id="KW-1185">Reference proteome</keyword>
<protein>
    <submittedName>
        <fullName evidence="2">Uncharacterized protein</fullName>
    </submittedName>
</protein>
<organism evidence="2 3">
    <name type="scientific">Petrolisthes cinctipes</name>
    <name type="common">Flat porcelain crab</name>
    <dbReference type="NCBI Taxonomy" id="88211"/>
    <lineage>
        <taxon>Eukaryota</taxon>
        <taxon>Metazoa</taxon>
        <taxon>Ecdysozoa</taxon>
        <taxon>Arthropoda</taxon>
        <taxon>Crustacea</taxon>
        <taxon>Multicrustacea</taxon>
        <taxon>Malacostraca</taxon>
        <taxon>Eumalacostraca</taxon>
        <taxon>Eucarida</taxon>
        <taxon>Decapoda</taxon>
        <taxon>Pleocyemata</taxon>
        <taxon>Anomura</taxon>
        <taxon>Galatheoidea</taxon>
        <taxon>Porcellanidae</taxon>
        <taxon>Petrolisthes</taxon>
    </lineage>
</organism>
<feature type="compositionally biased region" description="Basic and acidic residues" evidence="1">
    <location>
        <begin position="75"/>
        <end position="91"/>
    </location>
</feature>